<dbReference type="Proteomes" id="UP000807342">
    <property type="component" value="Unassembled WGS sequence"/>
</dbReference>
<sequence>MVYRHIFIPWIQDELNTFHDQINYNHKHHNQHKIQPQGPPHDIYFHPNLYKSSDFWVNIDPQHLAQVCEAYAPSTDPMFTLVPPAFADAANAFIQELGIDAINLNNVWDTFKNIC</sequence>
<keyword evidence="2" id="KW-1185">Reference proteome</keyword>
<name>A0A9P5X7P5_9AGAR</name>
<proteinExistence type="predicted"/>
<comment type="caution">
    <text evidence="1">The sequence shown here is derived from an EMBL/GenBank/DDBJ whole genome shotgun (WGS) entry which is preliminary data.</text>
</comment>
<reference evidence="1" key="1">
    <citation type="submission" date="2020-11" db="EMBL/GenBank/DDBJ databases">
        <authorList>
            <consortium name="DOE Joint Genome Institute"/>
            <person name="Ahrendt S."/>
            <person name="Riley R."/>
            <person name="Andreopoulos W."/>
            <person name="Labutti K."/>
            <person name="Pangilinan J."/>
            <person name="Ruiz-Duenas F.J."/>
            <person name="Barrasa J.M."/>
            <person name="Sanchez-Garcia M."/>
            <person name="Camarero S."/>
            <person name="Miyauchi S."/>
            <person name="Serrano A."/>
            <person name="Linde D."/>
            <person name="Babiker R."/>
            <person name="Drula E."/>
            <person name="Ayuso-Fernandez I."/>
            <person name="Pacheco R."/>
            <person name="Padilla G."/>
            <person name="Ferreira P."/>
            <person name="Barriuso J."/>
            <person name="Kellner H."/>
            <person name="Castanera R."/>
            <person name="Alfaro M."/>
            <person name="Ramirez L."/>
            <person name="Pisabarro A.G."/>
            <person name="Kuo A."/>
            <person name="Tritt A."/>
            <person name="Lipzen A."/>
            <person name="He G."/>
            <person name="Yan M."/>
            <person name="Ng V."/>
            <person name="Cullen D."/>
            <person name="Martin F."/>
            <person name="Rosso M.-N."/>
            <person name="Henrissat B."/>
            <person name="Hibbett D."/>
            <person name="Martinez A.T."/>
            <person name="Grigoriev I.V."/>
        </authorList>
    </citation>
    <scope>NUCLEOTIDE SEQUENCE</scope>
    <source>
        <strain evidence="1">MF-IS2</strain>
    </source>
</reference>
<dbReference type="OrthoDB" id="5946233at2759"/>
<gene>
    <name evidence="1" type="ORF">P691DRAFT_676143</name>
</gene>
<evidence type="ECO:0000313" key="1">
    <source>
        <dbReference type="EMBL" id="KAF9445199.1"/>
    </source>
</evidence>
<organism evidence="1 2">
    <name type="scientific">Macrolepiota fuliginosa MF-IS2</name>
    <dbReference type="NCBI Taxonomy" id="1400762"/>
    <lineage>
        <taxon>Eukaryota</taxon>
        <taxon>Fungi</taxon>
        <taxon>Dikarya</taxon>
        <taxon>Basidiomycota</taxon>
        <taxon>Agaricomycotina</taxon>
        <taxon>Agaricomycetes</taxon>
        <taxon>Agaricomycetidae</taxon>
        <taxon>Agaricales</taxon>
        <taxon>Agaricineae</taxon>
        <taxon>Agaricaceae</taxon>
        <taxon>Macrolepiota</taxon>
    </lineage>
</organism>
<evidence type="ECO:0000313" key="2">
    <source>
        <dbReference type="Proteomes" id="UP000807342"/>
    </source>
</evidence>
<dbReference type="AlphaFoldDB" id="A0A9P5X7P5"/>
<dbReference type="EMBL" id="MU151318">
    <property type="protein sequence ID" value="KAF9445199.1"/>
    <property type="molecule type" value="Genomic_DNA"/>
</dbReference>
<protein>
    <submittedName>
        <fullName evidence="1">Uncharacterized protein</fullName>
    </submittedName>
</protein>
<accession>A0A9P5X7P5</accession>